<gene>
    <name evidence="2" type="ORF">CCHR01_08660</name>
</gene>
<comment type="caution">
    <text evidence="2">The sequence shown here is derived from an EMBL/GenBank/DDBJ whole genome shotgun (WGS) entry which is preliminary data.</text>
</comment>
<dbReference type="AlphaFoldDB" id="A0AAD9EIE8"/>
<evidence type="ECO:0000256" key="1">
    <source>
        <dbReference type="SAM" id="MobiDB-lite"/>
    </source>
</evidence>
<reference evidence="2" key="1">
    <citation type="submission" date="2023-01" db="EMBL/GenBank/DDBJ databases">
        <title>Colletotrichum chrysophilum M932 genome sequence.</title>
        <authorList>
            <person name="Baroncelli R."/>
        </authorList>
    </citation>
    <scope>NUCLEOTIDE SEQUENCE</scope>
    <source>
        <strain evidence="2">M932</strain>
    </source>
</reference>
<feature type="compositionally biased region" description="Low complexity" evidence="1">
    <location>
        <begin position="86"/>
        <end position="97"/>
    </location>
</feature>
<sequence length="105" mass="11653">MSSELWTLKFSVGNWMLQQRLGLARALVRKPHSSYSVEPTPNTAMQQTVINGDQALIRRNIYLAETTGSGRRRQYAPRKPFPGNRASIAPSNASNPSLLEACLNP</sequence>
<name>A0AAD9EIE8_9PEZI</name>
<protein>
    <submittedName>
        <fullName evidence="2">Uncharacterized protein</fullName>
    </submittedName>
</protein>
<keyword evidence="3" id="KW-1185">Reference proteome</keyword>
<organism evidence="2 3">
    <name type="scientific">Colletotrichum chrysophilum</name>
    <dbReference type="NCBI Taxonomy" id="1836956"/>
    <lineage>
        <taxon>Eukaryota</taxon>
        <taxon>Fungi</taxon>
        <taxon>Dikarya</taxon>
        <taxon>Ascomycota</taxon>
        <taxon>Pezizomycotina</taxon>
        <taxon>Sordariomycetes</taxon>
        <taxon>Hypocreomycetidae</taxon>
        <taxon>Glomerellales</taxon>
        <taxon>Glomerellaceae</taxon>
        <taxon>Colletotrichum</taxon>
        <taxon>Colletotrichum gloeosporioides species complex</taxon>
    </lineage>
</organism>
<proteinExistence type="predicted"/>
<evidence type="ECO:0000313" key="2">
    <source>
        <dbReference type="EMBL" id="KAK1848687.1"/>
    </source>
</evidence>
<dbReference type="EMBL" id="JAQOWY010000164">
    <property type="protein sequence ID" value="KAK1848687.1"/>
    <property type="molecule type" value="Genomic_DNA"/>
</dbReference>
<evidence type="ECO:0000313" key="3">
    <source>
        <dbReference type="Proteomes" id="UP001243330"/>
    </source>
</evidence>
<feature type="region of interest" description="Disordered" evidence="1">
    <location>
        <begin position="68"/>
        <end position="105"/>
    </location>
</feature>
<dbReference type="Proteomes" id="UP001243330">
    <property type="component" value="Unassembled WGS sequence"/>
</dbReference>
<accession>A0AAD9EIE8</accession>